<gene>
    <name evidence="1" type="ORF">GOODEAATRI_027721</name>
</gene>
<reference evidence="1 2" key="1">
    <citation type="submission" date="2021-06" db="EMBL/GenBank/DDBJ databases">
        <authorList>
            <person name="Palmer J.M."/>
        </authorList>
    </citation>
    <scope>NUCLEOTIDE SEQUENCE [LARGE SCALE GENOMIC DNA]</scope>
    <source>
        <strain evidence="1 2">GA_2019</strain>
        <tissue evidence="1">Muscle</tissue>
    </source>
</reference>
<proteinExistence type="predicted"/>
<sequence>MREESQNPNTLKLWKQFQCFSPTLRYIPEIGRIHLKGQSKVSVSQVTMTLTSGYLKLKPRSKNVQLICSLMQSIRRMFEGEWGRCDLKRLNQRLLTYESSGMINKDPHFN</sequence>
<accession>A0ABV0Q1P4</accession>
<comment type="caution">
    <text evidence="1">The sequence shown here is derived from an EMBL/GenBank/DDBJ whole genome shotgun (WGS) entry which is preliminary data.</text>
</comment>
<evidence type="ECO:0000313" key="1">
    <source>
        <dbReference type="EMBL" id="MEQ2189675.1"/>
    </source>
</evidence>
<organism evidence="1 2">
    <name type="scientific">Goodea atripinnis</name>
    <dbReference type="NCBI Taxonomy" id="208336"/>
    <lineage>
        <taxon>Eukaryota</taxon>
        <taxon>Metazoa</taxon>
        <taxon>Chordata</taxon>
        <taxon>Craniata</taxon>
        <taxon>Vertebrata</taxon>
        <taxon>Euteleostomi</taxon>
        <taxon>Actinopterygii</taxon>
        <taxon>Neopterygii</taxon>
        <taxon>Teleostei</taxon>
        <taxon>Neoteleostei</taxon>
        <taxon>Acanthomorphata</taxon>
        <taxon>Ovalentaria</taxon>
        <taxon>Atherinomorphae</taxon>
        <taxon>Cyprinodontiformes</taxon>
        <taxon>Goodeidae</taxon>
        <taxon>Goodea</taxon>
    </lineage>
</organism>
<name>A0ABV0Q1P4_9TELE</name>
<protein>
    <submittedName>
        <fullName evidence="1">Uncharacterized protein</fullName>
    </submittedName>
</protein>
<keyword evidence="2" id="KW-1185">Reference proteome</keyword>
<dbReference type="Proteomes" id="UP001476798">
    <property type="component" value="Unassembled WGS sequence"/>
</dbReference>
<dbReference type="EMBL" id="JAHRIO010093641">
    <property type="protein sequence ID" value="MEQ2189675.1"/>
    <property type="molecule type" value="Genomic_DNA"/>
</dbReference>
<evidence type="ECO:0000313" key="2">
    <source>
        <dbReference type="Proteomes" id="UP001476798"/>
    </source>
</evidence>